<keyword evidence="7" id="KW-0521">NADP</keyword>
<comment type="similarity">
    <text evidence="12">Belongs to the peroxiredoxin-like PRXL2 family. Prostamide/prostaglandin F synthase subfamily.</text>
</comment>
<feature type="compositionally biased region" description="Basic residues" evidence="19">
    <location>
        <begin position="979"/>
        <end position="989"/>
    </location>
</feature>
<proteinExistence type="inferred from homology"/>
<evidence type="ECO:0000256" key="4">
    <source>
        <dbReference type="ARBA" id="ARBA00022516"/>
    </source>
</evidence>
<feature type="compositionally biased region" description="Polar residues" evidence="19">
    <location>
        <begin position="503"/>
        <end position="528"/>
    </location>
</feature>
<sequence>MSVDINVIGSHKIRSIPGGEQVELKTFWQDQDAVVIFFRRWGCMLCRLWAKELSEIAPVLKKNNIKLVGIGVENAGSKEFLEGKFFDGELYHVDDISTYHTLGFKRFNVVSIITSLFWKQSREAIAKGRGMGLGGDYKGDWVQTGGALLVEKGGNVIRHFVQTGPGDHLNNKEILKHFNLEAEYKEETMANKVRDNIECNDLLAMAIILVGLANVIATPCCEHGHKNCTRKLRQDSPPKLDHIPNNGSSTQLTTFKKSTLKPMAEDKLKKETATEGRTRKKLKKLKDNREDWEELVIGQEDAEVLDGAMDREDHATHYLTELLPIHIDEENERMEDILHLIPSSVFEKKDLDRWTDGQQSDPIRVPFFSYEVPIHRRVTCKHEVPRSYLLIDSCRVQELLILLLVSGVLSEAPYAPSGWRPSGPAFELPSKAPSQTPQRAEYLPPVDPRTNRPGFDPVADVSVQGLPTQEQLPIFQVSPINGQQYVGPNFNSDIKGLESNFQESQFQLQQEKARQLSRQQQFPANPNAASGLPNPQPPRQFAQTTPATTTTARPKQAEPTTEPSLNKDDDKLDKDALPKKAKISVEVSKQNLQEYPPEFFLSSLAKLQLQPQFLPLQQFGQIREQVYYQPPQQGAPAKQTAGYDGQTHFAALPSVLAQNQIAPQQQAFIPAQQAIVQKPALLVQQTQQPANPIIVQAEEPLPQYQPVAQYQPIAQPTINQEPLPQYQPVNQYQPIQPQFNQEPLPQYQPVPNQYQPALQGQEPLPQYQPVNQYQPINPQQYPQATPVVYQPQANLPPQNPQAEAIDTNEQPQYIYTQQTYQPQEVYQPQQAYQPQIQTQYTSQQGFIPQSQANYPQDLNQYYQNQFPQQFNQFGAEPIVQGQDALQSGLDVSNEDNGIDQEEQEEDEQDDGTKATAVATAFGARTQPRAFSQYGVPASGPRDQANRGYQTTTESDTEETTEEAPAIAQATAVATPSRNRSARLRSRRPRPLFTVDRSGHLVLAKEQ</sequence>
<keyword evidence="6" id="KW-0276">Fatty acid metabolism</keyword>
<dbReference type="SUPFAM" id="SSF52833">
    <property type="entry name" value="Thioredoxin-like"/>
    <property type="match status" value="1"/>
</dbReference>
<dbReference type="GO" id="GO:0005829">
    <property type="term" value="C:cytosol"/>
    <property type="evidence" value="ECO:0007669"/>
    <property type="project" value="UniProtKB-SubCell"/>
</dbReference>
<feature type="compositionally biased region" description="Low complexity" evidence="19">
    <location>
        <begin position="539"/>
        <end position="554"/>
    </location>
</feature>
<evidence type="ECO:0000256" key="9">
    <source>
        <dbReference type="ARBA" id="ARBA00023098"/>
    </source>
</evidence>
<feature type="region of interest" description="Disordered" evidence="19">
    <location>
        <begin position="503"/>
        <end position="573"/>
    </location>
</feature>
<dbReference type="EC" id="1.11.1.20" evidence="13"/>
<gene>
    <name evidence="20" type="ORF">RR46_03030</name>
</gene>
<dbReference type="STRING" id="66420.A0A194Q702"/>
<dbReference type="PANTHER" id="PTHR28630">
    <property type="match status" value="1"/>
</dbReference>
<keyword evidence="21" id="KW-1185">Reference proteome</keyword>
<evidence type="ECO:0000256" key="2">
    <source>
        <dbReference type="ARBA" id="ARBA00022490"/>
    </source>
</evidence>
<name>A0A194Q702_PAPXU</name>
<dbReference type="InterPro" id="IPR032801">
    <property type="entry name" value="PXL2A/B/C"/>
</dbReference>
<keyword evidence="8" id="KW-0560">Oxidoreductase</keyword>
<dbReference type="AlphaFoldDB" id="A0A194Q702"/>
<feature type="compositionally biased region" description="Low complexity" evidence="19">
    <location>
        <begin position="962"/>
        <end position="978"/>
    </location>
</feature>
<evidence type="ECO:0000256" key="13">
    <source>
        <dbReference type="ARBA" id="ARBA00039126"/>
    </source>
</evidence>
<comment type="subcellular location">
    <subcellularLocation>
        <location evidence="1">Cytoplasm</location>
        <location evidence="1">Cytosol</location>
    </subcellularLocation>
</comment>
<evidence type="ECO:0000256" key="1">
    <source>
        <dbReference type="ARBA" id="ARBA00004514"/>
    </source>
</evidence>
<keyword evidence="4" id="KW-0444">Lipid biosynthesis</keyword>
<dbReference type="Proteomes" id="UP000053268">
    <property type="component" value="Unassembled WGS sequence"/>
</dbReference>
<keyword evidence="9" id="KW-0443">Lipid metabolism</keyword>
<dbReference type="FunFam" id="3.40.30.10:FF:000243">
    <property type="entry name" value="Prostamide/prostaglandin F synthase"/>
    <property type="match status" value="1"/>
</dbReference>
<keyword evidence="2" id="KW-0963">Cytoplasm</keyword>
<evidence type="ECO:0000256" key="3">
    <source>
        <dbReference type="ARBA" id="ARBA00022501"/>
    </source>
</evidence>
<dbReference type="InterPro" id="IPR036249">
    <property type="entry name" value="Thioredoxin-like_sf"/>
</dbReference>
<dbReference type="PANTHER" id="PTHR28630:SF29">
    <property type="entry name" value="PROSTAMIDE_PROSTAGLANDIN F SYNTHASE"/>
    <property type="match status" value="1"/>
</dbReference>
<evidence type="ECO:0000313" key="21">
    <source>
        <dbReference type="Proteomes" id="UP000053268"/>
    </source>
</evidence>
<reference evidence="20 21" key="1">
    <citation type="journal article" date="2015" name="Nat. Commun.">
        <title>Outbred genome sequencing and CRISPR/Cas9 gene editing in butterflies.</title>
        <authorList>
            <person name="Li X."/>
            <person name="Fan D."/>
            <person name="Zhang W."/>
            <person name="Liu G."/>
            <person name="Zhang L."/>
            <person name="Zhao L."/>
            <person name="Fang X."/>
            <person name="Chen L."/>
            <person name="Dong Y."/>
            <person name="Chen Y."/>
            <person name="Ding Y."/>
            <person name="Zhao R."/>
            <person name="Feng M."/>
            <person name="Zhu Y."/>
            <person name="Feng Y."/>
            <person name="Jiang X."/>
            <person name="Zhu D."/>
            <person name="Xiang H."/>
            <person name="Feng X."/>
            <person name="Li S."/>
            <person name="Wang J."/>
            <person name="Zhang G."/>
            <person name="Kronforst M.R."/>
            <person name="Wang W."/>
        </authorList>
    </citation>
    <scope>NUCLEOTIDE SEQUENCE [LARGE SCALE GENOMIC DNA]</scope>
    <source>
        <strain evidence="20">Ya'a_city_454_Px</strain>
        <tissue evidence="20">Whole body</tissue>
    </source>
</reference>
<evidence type="ECO:0000256" key="15">
    <source>
        <dbReference type="ARBA" id="ARBA00041838"/>
    </source>
</evidence>
<keyword evidence="5" id="KW-0643">Prostaglandin biosynthesis</keyword>
<evidence type="ECO:0000313" key="20">
    <source>
        <dbReference type="EMBL" id="KPJ01159.1"/>
    </source>
</evidence>
<evidence type="ECO:0000256" key="19">
    <source>
        <dbReference type="SAM" id="MobiDB-lite"/>
    </source>
</evidence>
<dbReference type="Pfam" id="PF13911">
    <property type="entry name" value="AhpC-TSA_2"/>
    <property type="match status" value="1"/>
</dbReference>
<evidence type="ECO:0000256" key="5">
    <source>
        <dbReference type="ARBA" id="ARBA00022585"/>
    </source>
</evidence>
<evidence type="ECO:0000256" key="10">
    <source>
        <dbReference type="ARBA" id="ARBA00023160"/>
    </source>
</evidence>
<evidence type="ECO:0000256" key="16">
    <source>
        <dbReference type="ARBA" id="ARBA00047917"/>
    </source>
</evidence>
<feature type="region of interest" description="Disordered" evidence="19">
    <location>
        <begin position="420"/>
        <end position="461"/>
    </location>
</feature>
<keyword evidence="18" id="KW-0175">Coiled coil</keyword>
<dbReference type="GO" id="GO:0001516">
    <property type="term" value="P:prostaglandin biosynthetic process"/>
    <property type="evidence" value="ECO:0007669"/>
    <property type="project" value="UniProtKB-KW"/>
</dbReference>
<comment type="catalytic activity">
    <reaction evidence="16">
        <text>prostaglandin H2 + [thioredoxin]-dithiol = prostaglandin F2alpha + [thioredoxin]-disulfide</text>
        <dbReference type="Rhea" id="RHEA:28214"/>
        <dbReference type="Rhea" id="RHEA-COMP:10698"/>
        <dbReference type="Rhea" id="RHEA-COMP:10700"/>
        <dbReference type="ChEBI" id="CHEBI:29950"/>
        <dbReference type="ChEBI" id="CHEBI:50058"/>
        <dbReference type="ChEBI" id="CHEBI:57404"/>
        <dbReference type="ChEBI" id="CHEBI:57405"/>
        <dbReference type="EC" id="1.11.1.20"/>
    </reaction>
</comment>
<evidence type="ECO:0000256" key="17">
    <source>
        <dbReference type="ARBA" id="ARBA00048626"/>
    </source>
</evidence>
<feature type="coiled-coil region" evidence="18">
    <location>
        <begin position="275"/>
        <end position="302"/>
    </location>
</feature>
<dbReference type="Gene3D" id="3.40.30.10">
    <property type="entry name" value="Glutaredoxin"/>
    <property type="match status" value="1"/>
</dbReference>
<evidence type="ECO:0000256" key="18">
    <source>
        <dbReference type="SAM" id="Coils"/>
    </source>
</evidence>
<feature type="compositionally biased region" description="Acidic residues" evidence="19">
    <location>
        <begin position="892"/>
        <end position="909"/>
    </location>
</feature>
<keyword evidence="3" id="KW-0644">Prostaglandin metabolism</keyword>
<evidence type="ECO:0000256" key="8">
    <source>
        <dbReference type="ARBA" id="ARBA00023002"/>
    </source>
</evidence>
<comment type="catalytic activity">
    <reaction evidence="17">
        <text>prostamide F2alpha + [thioredoxin]-disulfide = prostamide H2 + [thioredoxin]-dithiol</text>
        <dbReference type="Rhea" id="RHEA:26373"/>
        <dbReference type="Rhea" id="RHEA-COMP:10698"/>
        <dbReference type="Rhea" id="RHEA-COMP:10700"/>
        <dbReference type="ChEBI" id="CHEBI:29950"/>
        <dbReference type="ChEBI" id="CHEBI:50058"/>
        <dbReference type="ChEBI" id="CHEBI:53081"/>
        <dbReference type="ChEBI" id="CHEBI:53082"/>
        <dbReference type="EC" id="1.11.1.20"/>
    </reaction>
</comment>
<evidence type="ECO:0000256" key="14">
    <source>
        <dbReference type="ARBA" id="ARBA00040768"/>
    </source>
</evidence>
<dbReference type="EMBL" id="KQ459386">
    <property type="protein sequence ID" value="KPJ01159.1"/>
    <property type="molecule type" value="Genomic_DNA"/>
</dbReference>
<dbReference type="CDD" id="cd02970">
    <property type="entry name" value="PRX_like2"/>
    <property type="match status" value="1"/>
</dbReference>
<protein>
    <recommendedName>
        <fullName evidence="14">Prostamide/prostaglandin F synthase</fullName>
        <ecNumber evidence="13">1.11.1.20</ecNumber>
    </recommendedName>
    <alternativeName>
        <fullName evidence="15">Peroxiredoxin-like 2B</fullName>
    </alternativeName>
</protein>
<evidence type="ECO:0000256" key="7">
    <source>
        <dbReference type="ARBA" id="ARBA00022857"/>
    </source>
</evidence>
<evidence type="ECO:0000256" key="12">
    <source>
        <dbReference type="ARBA" id="ARBA00037965"/>
    </source>
</evidence>
<evidence type="ECO:0000256" key="6">
    <source>
        <dbReference type="ARBA" id="ARBA00022832"/>
    </source>
</evidence>
<feature type="region of interest" description="Disordered" evidence="19">
    <location>
        <begin position="888"/>
        <end position="991"/>
    </location>
</feature>
<comment type="function">
    <text evidence="11">Catalyzes the reduction of prostaglandin-ethanolamide H(2) (prostamide H(2)) to prostamide F(2alpha) with NADPH as proton donor. Also able to reduce prostaglandin H(2) to prostaglandin F(2alpha).</text>
</comment>
<keyword evidence="10" id="KW-0275">Fatty acid biosynthesis</keyword>
<dbReference type="GO" id="GO:0047017">
    <property type="term" value="F:prostaglandin F synthase activity"/>
    <property type="evidence" value="ECO:0007669"/>
    <property type="project" value="TreeGrafter"/>
</dbReference>
<organism evidence="20 21">
    <name type="scientific">Papilio xuthus</name>
    <name type="common">Asian swallowtail butterfly</name>
    <dbReference type="NCBI Taxonomy" id="66420"/>
    <lineage>
        <taxon>Eukaryota</taxon>
        <taxon>Metazoa</taxon>
        <taxon>Ecdysozoa</taxon>
        <taxon>Arthropoda</taxon>
        <taxon>Hexapoda</taxon>
        <taxon>Insecta</taxon>
        <taxon>Pterygota</taxon>
        <taxon>Neoptera</taxon>
        <taxon>Endopterygota</taxon>
        <taxon>Lepidoptera</taxon>
        <taxon>Glossata</taxon>
        <taxon>Ditrysia</taxon>
        <taxon>Papilionoidea</taxon>
        <taxon>Papilionidae</taxon>
        <taxon>Papilioninae</taxon>
        <taxon>Papilio</taxon>
    </lineage>
</organism>
<evidence type="ECO:0000256" key="11">
    <source>
        <dbReference type="ARBA" id="ARBA00037117"/>
    </source>
</evidence>
<accession>A0A194Q702</accession>